<evidence type="ECO:0000256" key="4">
    <source>
        <dbReference type="ARBA" id="ARBA00022679"/>
    </source>
</evidence>
<dbReference type="Gene3D" id="3.30.70.560">
    <property type="entry name" value="7,8-Dihydro-6-hydroxymethylpterin-pyrophosphokinase HPPK"/>
    <property type="match status" value="1"/>
</dbReference>
<accession>A0A318XJE7</accession>
<comment type="catalytic activity">
    <reaction evidence="1">
        <text>6-hydroxymethyl-7,8-dihydropterin + ATP = (7,8-dihydropterin-6-yl)methyl diphosphate + AMP + H(+)</text>
        <dbReference type="Rhea" id="RHEA:11412"/>
        <dbReference type="ChEBI" id="CHEBI:15378"/>
        <dbReference type="ChEBI" id="CHEBI:30616"/>
        <dbReference type="ChEBI" id="CHEBI:44841"/>
        <dbReference type="ChEBI" id="CHEBI:72950"/>
        <dbReference type="ChEBI" id="CHEBI:456215"/>
        <dbReference type="EC" id="2.7.6.3"/>
    </reaction>
</comment>
<comment type="caution">
    <text evidence="10">The sequence shown here is derived from an EMBL/GenBank/DDBJ whole genome shotgun (WGS) entry which is preliminary data.</text>
</comment>
<evidence type="ECO:0000256" key="1">
    <source>
        <dbReference type="ARBA" id="ARBA00000198"/>
    </source>
</evidence>
<gene>
    <name evidence="10" type="ORF">LY28_02507</name>
</gene>
<sequence>MRQLSLNASGVILMKHKRYTAYIGIGSNMGDRESNLRNAIALLNYEDKAMVTAVSSFINTAPVGYAEQPDFLNAVVEIATALSPQKLLWLCSEIENKLKRKRTIRWGPRTIDLDILLYNDLILNEDNLIIPHPRMSEREFVLKPLKEIAPGAFHPVLKKTIEEIYCG</sequence>
<dbReference type="SUPFAM" id="SSF55083">
    <property type="entry name" value="6-hydroxymethyl-7,8-dihydropterin pyrophosphokinase, HPPK"/>
    <property type="match status" value="1"/>
</dbReference>
<keyword evidence="8" id="KW-0289">Folate biosynthesis</keyword>
<dbReference type="EC" id="2.7.6.3" evidence="3"/>
<reference evidence="10 11" key="1">
    <citation type="submission" date="2018-06" db="EMBL/GenBank/DDBJ databases">
        <title>Genomic Encyclopedia of Type Strains, Phase I: the one thousand microbial genomes (KMG-I) project.</title>
        <authorList>
            <person name="Kyrpides N."/>
        </authorList>
    </citation>
    <scope>NUCLEOTIDE SEQUENCE [LARGE SCALE GENOMIC DNA]</scope>
    <source>
        <strain evidence="10 11">DSM 19573</strain>
    </source>
</reference>
<dbReference type="GO" id="GO:0003848">
    <property type="term" value="F:2-amino-4-hydroxy-6-hydroxymethyldihydropteridine diphosphokinase activity"/>
    <property type="evidence" value="ECO:0007669"/>
    <property type="project" value="UniProtKB-EC"/>
</dbReference>
<dbReference type="NCBIfam" id="TIGR01498">
    <property type="entry name" value="folK"/>
    <property type="match status" value="1"/>
</dbReference>
<evidence type="ECO:0000313" key="10">
    <source>
        <dbReference type="EMBL" id="PYG87124.1"/>
    </source>
</evidence>
<dbReference type="PANTHER" id="PTHR43071:SF1">
    <property type="entry name" value="2-AMINO-4-HYDROXY-6-HYDROXYMETHYLDIHYDROPTERIDINE PYROPHOSPHOKINASE"/>
    <property type="match status" value="1"/>
</dbReference>
<dbReference type="GO" id="GO:0046656">
    <property type="term" value="P:folic acid biosynthetic process"/>
    <property type="evidence" value="ECO:0007669"/>
    <property type="project" value="UniProtKB-KW"/>
</dbReference>
<dbReference type="InterPro" id="IPR035907">
    <property type="entry name" value="Hppk_sf"/>
</dbReference>
<dbReference type="GO" id="GO:0046654">
    <property type="term" value="P:tetrahydrofolate biosynthetic process"/>
    <property type="evidence" value="ECO:0007669"/>
    <property type="project" value="UniProtKB-UniPathway"/>
</dbReference>
<keyword evidence="5" id="KW-0547">Nucleotide-binding</keyword>
<dbReference type="UniPathway" id="UPA00077">
    <property type="reaction ID" value="UER00155"/>
</dbReference>
<feature type="domain" description="7,8-dihydro-6-hydroxymethylpterin-pyrophosphokinase" evidence="9">
    <location>
        <begin position="105"/>
        <end position="116"/>
    </location>
</feature>
<evidence type="ECO:0000256" key="8">
    <source>
        <dbReference type="ARBA" id="ARBA00022909"/>
    </source>
</evidence>
<dbReference type="GO" id="GO:0016301">
    <property type="term" value="F:kinase activity"/>
    <property type="evidence" value="ECO:0007669"/>
    <property type="project" value="UniProtKB-KW"/>
</dbReference>
<keyword evidence="11" id="KW-1185">Reference proteome</keyword>
<organism evidence="10 11">
    <name type="scientific">Ruminiclostridium sufflavum DSM 19573</name>
    <dbReference type="NCBI Taxonomy" id="1121337"/>
    <lineage>
        <taxon>Bacteria</taxon>
        <taxon>Bacillati</taxon>
        <taxon>Bacillota</taxon>
        <taxon>Clostridia</taxon>
        <taxon>Eubacteriales</taxon>
        <taxon>Oscillospiraceae</taxon>
        <taxon>Ruminiclostridium</taxon>
    </lineage>
</organism>
<evidence type="ECO:0000256" key="2">
    <source>
        <dbReference type="ARBA" id="ARBA00005051"/>
    </source>
</evidence>
<keyword evidence="4" id="KW-0808">Transferase</keyword>
<dbReference type="PANTHER" id="PTHR43071">
    <property type="entry name" value="2-AMINO-4-HYDROXY-6-HYDROXYMETHYLDIHYDROPTERIDINE PYROPHOSPHOKINASE"/>
    <property type="match status" value="1"/>
</dbReference>
<name>A0A318XJE7_9FIRM</name>
<evidence type="ECO:0000313" key="11">
    <source>
        <dbReference type="Proteomes" id="UP000248132"/>
    </source>
</evidence>
<evidence type="ECO:0000256" key="7">
    <source>
        <dbReference type="ARBA" id="ARBA00022840"/>
    </source>
</evidence>
<keyword evidence="6 10" id="KW-0418">Kinase</keyword>
<dbReference type="InterPro" id="IPR000550">
    <property type="entry name" value="Hppk"/>
</dbReference>
<evidence type="ECO:0000259" key="9">
    <source>
        <dbReference type="PROSITE" id="PS00794"/>
    </source>
</evidence>
<dbReference type="AlphaFoldDB" id="A0A318XJE7"/>
<keyword evidence="7" id="KW-0067">ATP-binding</keyword>
<dbReference type="EMBL" id="QKMR01000014">
    <property type="protein sequence ID" value="PYG87124.1"/>
    <property type="molecule type" value="Genomic_DNA"/>
</dbReference>
<dbReference type="Proteomes" id="UP000248132">
    <property type="component" value="Unassembled WGS sequence"/>
</dbReference>
<protein>
    <recommendedName>
        <fullName evidence="3">2-amino-4-hydroxy-6-hydroxymethyldihydropteridine diphosphokinase</fullName>
        <ecNumber evidence="3">2.7.6.3</ecNumber>
    </recommendedName>
</protein>
<evidence type="ECO:0000256" key="6">
    <source>
        <dbReference type="ARBA" id="ARBA00022777"/>
    </source>
</evidence>
<proteinExistence type="predicted"/>
<dbReference type="CDD" id="cd00483">
    <property type="entry name" value="HPPK"/>
    <property type="match status" value="1"/>
</dbReference>
<dbReference type="PROSITE" id="PS00794">
    <property type="entry name" value="HPPK"/>
    <property type="match status" value="1"/>
</dbReference>
<dbReference type="GO" id="GO:0005524">
    <property type="term" value="F:ATP binding"/>
    <property type="evidence" value="ECO:0007669"/>
    <property type="project" value="UniProtKB-KW"/>
</dbReference>
<comment type="pathway">
    <text evidence="2">Cofactor biosynthesis; tetrahydrofolate biosynthesis; 2-amino-4-hydroxy-6-hydroxymethyl-7,8-dihydropteridine diphosphate from 7,8-dihydroneopterin triphosphate: step 4/4.</text>
</comment>
<dbReference type="Pfam" id="PF01288">
    <property type="entry name" value="HPPK"/>
    <property type="match status" value="1"/>
</dbReference>
<evidence type="ECO:0000256" key="5">
    <source>
        <dbReference type="ARBA" id="ARBA00022741"/>
    </source>
</evidence>
<evidence type="ECO:0000256" key="3">
    <source>
        <dbReference type="ARBA" id="ARBA00013253"/>
    </source>
</evidence>